<sequence>MVLIVVASCSVYADPTSLQLRPRVCVTNAEAPSCETTIEVKYPQRLEPPFCLIMNHTQAVHCSEEAVPFLQLKVPVMSAKSVLFELQDDHGNVIAASTLQVAQHTPPKRIRRGIGWNIL</sequence>
<keyword evidence="2" id="KW-1185">Reference proteome</keyword>
<reference evidence="2" key="1">
    <citation type="journal article" date="2018" name="Front. Microbiol.">
        <title>Genome-Based Analysis Reveals the Taxonomy and Diversity of the Family Idiomarinaceae.</title>
        <authorList>
            <person name="Liu Y."/>
            <person name="Lai Q."/>
            <person name="Shao Z."/>
        </authorList>
    </citation>
    <scope>NUCLEOTIDE SEQUENCE [LARGE SCALE GENOMIC DNA]</scope>
    <source>
        <strain evidence="2">c121</strain>
    </source>
</reference>
<comment type="caution">
    <text evidence="1">The sequence shown here is derived from an EMBL/GenBank/DDBJ whole genome shotgun (WGS) entry which is preliminary data.</text>
</comment>
<dbReference type="STRING" id="1122124.GCA_000423165_02361"/>
<dbReference type="InterPro" id="IPR021559">
    <property type="entry name" value="DUF3019"/>
</dbReference>
<gene>
    <name evidence="1" type="ORF">CWI80_12025</name>
</gene>
<accession>A0A432YZL2</accession>
<evidence type="ECO:0000313" key="2">
    <source>
        <dbReference type="Proteomes" id="UP000287022"/>
    </source>
</evidence>
<dbReference type="Pfam" id="PF11456">
    <property type="entry name" value="DUF3019"/>
    <property type="match status" value="1"/>
</dbReference>
<proteinExistence type="predicted"/>
<organism evidence="1 2">
    <name type="scientific">Pseudidiomarina sediminum</name>
    <dbReference type="NCBI Taxonomy" id="431675"/>
    <lineage>
        <taxon>Bacteria</taxon>
        <taxon>Pseudomonadati</taxon>
        <taxon>Pseudomonadota</taxon>
        <taxon>Gammaproteobacteria</taxon>
        <taxon>Alteromonadales</taxon>
        <taxon>Idiomarinaceae</taxon>
        <taxon>Pseudidiomarina</taxon>
    </lineage>
</organism>
<name>A0A432YZL2_9GAMM</name>
<evidence type="ECO:0008006" key="3">
    <source>
        <dbReference type="Google" id="ProtNLM"/>
    </source>
</evidence>
<dbReference type="AlphaFoldDB" id="A0A432YZL2"/>
<protein>
    <recommendedName>
        <fullName evidence="3">DUF3019 domain-containing protein</fullName>
    </recommendedName>
</protein>
<evidence type="ECO:0000313" key="1">
    <source>
        <dbReference type="EMBL" id="RUO69364.1"/>
    </source>
</evidence>
<dbReference type="EMBL" id="PIQE01000005">
    <property type="protein sequence ID" value="RUO69364.1"/>
    <property type="molecule type" value="Genomic_DNA"/>
</dbReference>
<dbReference type="Proteomes" id="UP000287022">
    <property type="component" value="Unassembled WGS sequence"/>
</dbReference>